<feature type="region of interest" description="Disordered" evidence="1">
    <location>
        <begin position="34"/>
        <end position="60"/>
    </location>
</feature>
<feature type="region of interest" description="Disordered" evidence="1">
    <location>
        <begin position="86"/>
        <end position="117"/>
    </location>
</feature>
<dbReference type="Proteomes" id="UP001233999">
    <property type="component" value="Unassembled WGS sequence"/>
</dbReference>
<accession>A0AAD8ACT0</accession>
<gene>
    <name evidence="2" type="ORF">L9F63_012615</name>
</gene>
<protein>
    <submittedName>
        <fullName evidence="2">Uncharacterized protein</fullName>
    </submittedName>
</protein>
<keyword evidence="3" id="KW-1185">Reference proteome</keyword>
<dbReference type="AlphaFoldDB" id="A0AAD8ACT0"/>
<evidence type="ECO:0000256" key="1">
    <source>
        <dbReference type="SAM" id="MobiDB-lite"/>
    </source>
</evidence>
<sequence>MSEMYRHHHYHHHTTSRFPKISQFQNNKLETGWKTLPAPTSRLKPAGKLPPPTAAGAGGTVIVRTNPPAQGAANRVAVNSGQATSLQSTMNGTADSIRNSQAPTSYHGENVGDAPTLQDGHYDAVKVGRVFYSLE</sequence>
<reference evidence="2" key="2">
    <citation type="submission" date="2023-05" db="EMBL/GenBank/DDBJ databases">
        <authorList>
            <person name="Fouks B."/>
        </authorList>
    </citation>
    <scope>NUCLEOTIDE SEQUENCE</scope>
    <source>
        <strain evidence="2">Stay&amp;Tobe</strain>
        <tissue evidence="2">Testes</tissue>
    </source>
</reference>
<comment type="caution">
    <text evidence="2">The sequence shown here is derived from an EMBL/GenBank/DDBJ whole genome shotgun (WGS) entry which is preliminary data.</text>
</comment>
<evidence type="ECO:0000313" key="3">
    <source>
        <dbReference type="Proteomes" id="UP001233999"/>
    </source>
</evidence>
<dbReference type="EMBL" id="JASPKZ010001994">
    <property type="protein sequence ID" value="KAJ9596340.1"/>
    <property type="molecule type" value="Genomic_DNA"/>
</dbReference>
<reference evidence="2" key="1">
    <citation type="journal article" date="2023" name="IScience">
        <title>Live-bearing cockroach genome reveals convergent evolutionary mechanisms linked to viviparity in insects and beyond.</title>
        <authorList>
            <person name="Fouks B."/>
            <person name="Harrison M.C."/>
            <person name="Mikhailova A.A."/>
            <person name="Marchal E."/>
            <person name="English S."/>
            <person name="Carruthers M."/>
            <person name="Jennings E.C."/>
            <person name="Chiamaka E.L."/>
            <person name="Frigard R.A."/>
            <person name="Pippel M."/>
            <person name="Attardo G.M."/>
            <person name="Benoit J.B."/>
            <person name="Bornberg-Bauer E."/>
            <person name="Tobe S.S."/>
        </authorList>
    </citation>
    <scope>NUCLEOTIDE SEQUENCE</scope>
    <source>
        <strain evidence="2">Stay&amp;Tobe</strain>
    </source>
</reference>
<organism evidence="2 3">
    <name type="scientific">Diploptera punctata</name>
    <name type="common">Pacific beetle cockroach</name>
    <dbReference type="NCBI Taxonomy" id="6984"/>
    <lineage>
        <taxon>Eukaryota</taxon>
        <taxon>Metazoa</taxon>
        <taxon>Ecdysozoa</taxon>
        <taxon>Arthropoda</taxon>
        <taxon>Hexapoda</taxon>
        <taxon>Insecta</taxon>
        <taxon>Pterygota</taxon>
        <taxon>Neoptera</taxon>
        <taxon>Polyneoptera</taxon>
        <taxon>Dictyoptera</taxon>
        <taxon>Blattodea</taxon>
        <taxon>Blaberoidea</taxon>
        <taxon>Blaberidae</taxon>
        <taxon>Diplopterinae</taxon>
        <taxon>Diploptera</taxon>
    </lineage>
</organism>
<name>A0AAD8ACT0_DIPPU</name>
<feature type="compositionally biased region" description="Polar residues" evidence="1">
    <location>
        <begin position="86"/>
        <end position="104"/>
    </location>
</feature>
<proteinExistence type="predicted"/>
<evidence type="ECO:0000313" key="2">
    <source>
        <dbReference type="EMBL" id="KAJ9596340.1"/>
    </source>
</evidence>